<dbReference type="Pfam" id="PF01315">
    <property type="entry name" value="Ald_Xan_dh_C"/>
    <property type="match status" value="1"/>
</dbReference>
<dbReference type="Pfam" id="PF00111">
    <property type="entry name" value="Fer2"/>
    <property type="match status" value="1"/>
</dbReference>
<dbReference type="PROSITE" id="PS00197">
    <property type="entry name" value="2FE2S_FER_1"/>
    <property type="match status" value="1"/>
</dbReference>
<dbReference type="InterPro" id="IPR006058">
    <property type="entry name" value="2Fe2S_fd_BS"/>
</dbReference>
<dbReference type="InterPro" id="IPR000674">
    <property type="entry name" value="Ald_Oxase/Xan_DH_a/b"/>
</dbReference>
<accession>A0ABN8AVG7</accession>
<feature type="domain" description="FAD-binding PCMH-type" evidence="16">
    <location>
        <begin position="208"/>
        <end position="388"/>
    </location>
</feature>
<comment type="similarity">
    <text evidence="4">Belongs to the xanthine dehydrogenase family.</text>
</comment>
<evidence type="ECO:0000313" key="17">
    <source>
        <dbReference type="EMBL" id="CAH0400123.1"/>
    </source>
</evidence>
<dbReference type="InterPro" id="IPR016169">
    <property type="entry name" value="FAD-bd_PCMH_sub2"/>
</dbReference>
<dbReference type="PROSITE" id="PS51085">
    <property type="entry name" value="2FE2S_FER_2"/>
    <property type="match status" value="1"/>
</dbReference>
<evidence type="ECO:0000256" key="10">
    <source>
        <dbReference type="ARBA" id="ARBA00022827"/>
    </source>
</evidence>
<dbReference type="Gene3D" id="3.30.390.50">
    <property type="entry name" value="CO dehydrogenase flavoprotein, C-terminal domain"/>
    <property type="match status" value="1"/>
</dbReference>
<dbReference type="InterPro" id="IPR002346">
    <property type="entry name" value="Mopterin_DH_FAD-bd"/>
</dbReference>
<dbReference type="InterPro" id="IPR001041">
    <property type="entry name" value="2Fe-2S_ferredoxin-type"/>
</dbReference>
<comment type="subunit">
    <text evidence="5">Homodimer.</text>
</comment>
<keyword evidence="12" id="KW-0408">Iron</keyword>
<organism evidence="17 18">
    <name type="scientific">Chilo suppressalis</name>
    <name type="common">Asiatic rice borer moth</name>
    <dbReference type="NCBI Taxonomy" id="168631"/>
    <lineage>
        <taxon>Eukaryota</taxon>
        <taxon>Metazoa</taxon>
        <taxon>Ecdysozoa</taxon>
        <taxon>Arthropoda</taxon>
        <taxon>Hexapoda</taxon>
        <taxon>Insecta</taxon>
        <taxon>Pterygota</taxon>
        <taxon>Neoptera</taxon>
        <taxon>Endopterygota</taxon>
        <taxon>Lepidoptera</taxon>
        <taxon>Glossata</taxon>
        <taxon>Ditrysia</taxon>
        <taxon>Pyraloidea</taxon>
        <taxon>Crambidae</taxon>
        <taxon>Crambinae</taxon>
        <taxon>Chilo</taxon>
    </lineage>
</organism>
<dbReference type="SUPFAM" id="SSF54665">
    <property type="entry name" value="CO dehydrogenase molybdoprotein N-domain-like"/>
    <property type="match status" value="1"/>
</dbReference>
<dbReference type="CDD" id="cd00207">
    <property type="entry name" value="fer2"/>
    <property type="match status" value="1"/>
</dbReference>
<dbReference type="Pfam" id="PF01799">
    <property type="entry name" value="Fer2_2"/>
    <property type="match status" value="1"/>
</dbReference>
<evidence type="ECO:0000256" key="1">
    <source>
        <dbReference type="ARBA" id="ARBA00001924"/>
    </source>
</evidence>
<dbReference type="SUPFAM" id="SSF54292">
    <property type="entry name" value="2Fe-2S ferredoxin-like"/>
    <property type="match status" value="1"/>
</dbReference>
<dbReference type="Gene3D" id="3.30.365.10">
    <property type="entry name" value="Aldehyde oxidase/xanthine dehydrogenase, molybdopterin binding domain"/>
    <property type="match status" value="4"/>
</dbReference>
<evidence type="ECO:0000256" key="12">
    <source>
        <dbReference type="ARBA" id="ARBA00023004"/>
    </source>
</evidence>
<evidence type="ECO:0000256" key="8">
    <source>
        <dbReference type="ARBA" id="ARBA00022714"/>
    </source>
</evidence>
<dbReference type="InterPro" id="IPR016208">
    <property type="entry name" value="Ald_Oxase/xanthine_DH-like"/>
</dbReference>
<reference evidence="17" key="1">
    <citation type="submission" date="2021-12" db="EMBL/GenBank/DDBJ databases">
        <authorList>
            <person name="King R."/>
        </authorList>
    </citation>
    <scope>NUCLEOTIDE SEQUENCE</scope>
</reference>
<dbReference type="InterPro" id="IPR036683">
    <property type="entry name" value="CO_DH_flav_C_dom_sf"/>
</dbReference>
<comment type="cofactor">
    <cofactor evidence="1">
        <name>Mo-molybdopterin</name>
        <dbReference type="ChEBI" id="CHEBI:71302"/>
    </cofactor>
</comment>
<keyword evidence="10" id="KW-0274">FAD</keyword>
<evidence type="ECO:0000259" key="16">
    <source>
        <dbReference type="PROSITE" id="PS51387"/>
    </source>
</evidence>
<evidence type="ECO:0000259" key="15">
    <source>
        <dbReference type="PROSITE" id="PS51085"/>
    </source>
</evidence>
<keyword evidence="14" id="KW-0576">Peroxisome</keyword>
<dbReference type="InterPro" id="IPR046867">
    <property type="entry name" value="AldOxase/xan_DH_MoCoBD2"/>
</dbReference>
<dbReference type="InterPro" id="IPR002888">
    <property type="entry name" value="2Fe-2S-bd"/>
</dbReference>
<dbReference type="InterPro" id="IPR036318">
    <property type="entry name" value="FAD-bd_PCMH-like_sf"/>
</dbReference>
<comment type="cofactor">
    <cofactor evidence="2">
        <name>FAD</name>
        <dbReference type="ChEBI" id="CHEBI:57692"/>
    </cofactor>
</comment>
<evidence type="ECO:0000256" key="9">
    <source>
        <dbReference type="ARBA" id="ARBA00022723"/>
    </source>
</evidence>
<evidence type="ECO:0000256" key="11">
    <source>
        <dbReference type="ARBA" id="ARBA00023002"/>
    </source>
</evidence>
<dbReference type="InterPro" id="IPR016166">
    <property type="entry name" value="FAD-bd_PCMH"/>
</dbReference>
<evidence type="ECO:0000256" key="6">
    <source>
        <dbReference type="ARBA" id="ARBA00022505"/>
    </source>
</evidence>
<keyword evidence="8" id="KW-0001">2Fe-2S</keyword>
<comment type="subcellular location">
    <subcellularLocation>
        <location evidence="3">Peroxisome</location>
    </subcellularLocation>
</comment>
<dbReference type="SUPFAM" id="SSF47741">
    <property type="entry name" value="CO dehydrogenase ISP C-domain like"/>
    <property type="match status" value="1"/>
</dbReference>
<gene>
    <name evidence="17" type="ORF">CHILSU_LOCUS3307</name>
</gene>
<keyword evidence="6" id="KW-0500">Molybdenum</keyword>
<dbReference type="InterPro" id="IPR036856">
    <property type="entry name" value="Ald_Oxase/Xan_DH_a/b_sf"/>
</dbReference>
<dbReference type="Gene3D" id="1.10.150.120">
    <property type="entry name" value="[2Fe-2S]-binding domain"/>
    <property type="match status" value="1"/>
</dbReference>
<evidence type="ECO:0000256" key="7">
    <source>
        <dbReference type="ARBA" id="ARBA00022630"/>
    </source>
</evidence>
<dbReference type="EMBL" id="OU963909">
    <property type="protein sequence ID" value="CAH0400123.1"/>
    <property type="molecule type" value="Genomic_DNA"/>
</dbReference>
<proteinExistence type="inferred from homology"/>
<dbReference type="Pfam" id="PF00941">
    <property type="entry name" value="FAD_binding_5"/>
    <property type="match status" value="1"/>
</dbReference>
<dbReference type="SUPFAM" id="SSF56176">
    <property type="entry name" value="FAD-binding/transporter-associated domain-like"/>
    <property type="match status" value="1"/>
</dbReference>
<keyword evidence="13" id="KW-0411">Iron-sulfur</keyword>
<dbReference type="InterPro" id="IPR008274">
    <property type="entry name" value="AldOxase/xan_DH_MoCoBD1"/>
</dbReference>
<dbReference type="InterPro" id="IPR036884">
    <property type="entry name" value="2Fe-2S-bd_dom_sf"/>
</dbReference>
<dbReference type="InterPro" id="IPR012675">
    <property type="entry name" value="Beta-grasp_dom_sf"/>
</dbReference>
<evidence type="ECO:0000256" key="2">
    <source>
        <dbReference type="ARBA" id="ARBA00001974"/>
    </source>
</evidence>
<dbReference type="Pfam" id="PF02738">
    <property type="entry name" value="MoCoBD_1"/>
    <property type="match status" value="1"/>
</dbReference>
<dbReference type="PANTHER" id="PTHR11908">
    <property type="entry name" value="XANTHINE DEHYDROGENASE"/>
    <property type="match status" value="1"/>
</dbReference>
<sequence>MDRISFRINSKTFAVGSDVNADVTLVDFIRKRAGLKGTKYMCREGGCGACIVNVTIDGGTPMAVNSCMVSVLSCLNWDVTTIEGIGNKKEGYHPIQTALAENNGSQCGYCSPGWVMAMYSLKESKENLSMLEIEKSFASNVCRCTGYRPILEAFKTFGSDACKFQDIDIEDVANCKEMKISCNLSSCSNNDWCIVTKKDIDSQTKKIVLDDGKVWFRVEQLKDVFDIFKTQGVDSYMLVAGNTAKGAYPIEEYPRCLIDINGISELKKCVVDQNLFIGAGTTLTELKNIFKLKSQQDDFSYLKVLNDHLNLVANIPIKNIGTIGGNLMIKHQHNDFPSDIFLLFETVGALLTINFDETTKKTVSMQQFLRLNMRGKIILGAILPPQNNDYKCVTYKIMPKAQNAHAIVNAGFLFKYNTKDNVVRSARIVYGGLSPYFIRSNSAEKFLMGKILFQNQTLQSVIGILDKELIVTEDLPQPPSSYRKQLAISLFYKSLLSLCPTSYINPRFRSAAIRLNEMRPLSTGHQEYTTFPSLYPLNQPLPKIEALAQCAGEAMYTDDGPELANEVHAAFVLSTIAKGKINSIDSSKALSQPGVIAFYTAKDIPGLNSFIVKEDPTNSANEEVLCSGNVNYYNQPIGIIVAETQKNANKAAKMVCVEYVNVCQPITDVTKAKTDKNRLHIYKSISAQSTGTDITKIIRGSSTIRGQYHFIMETFVCVTRPSEDGFEVYTTSQWIDSVQMMISRALNIEENRIYVQVRRLGGGYGMKISRNTQVAVACCLVSQKLNKPCRFITSLSVNTRAFGKRFPNNAEHEVAVNSKGIVQYLNLNLYEDNGYMINERLPALAVSNFSNCYDGSRWNYNIYNVTTDTAKNTFCRAPGTLESSSMAELIMDRISYEIDLDPIQIRLVNLDPLTGINITNMLNKLKKNSNYDNRKNVVLKFNNENRWKKRGLRVSFLRWSNETTPYFDVNISVYHGDGSVTISMGGTEMGQGIHTKSAQICAHILNIPISKVNVGTTNTVRAPNGAVTGGSVTTLQTGIAVKRCCEELLKRLLPVRKLLPDEPWENIIQKAFDMKIDLQVHGYVANEKATTCFVYGVALSEVEVDILTGEYQILRVDILQDVGQSINPELDVGQVEGAFVMGLGYWTSENLVYDQITGELLTDRSWNYYVPQARDIPQDFRIYFTDDTYSDPLIFGAKAVGEPPLCLAVSAALAIREATTSARAESKATRCTWFEIDGAYTVDKVCLAANTKISDFVFY</sequence>
<keyword evidence="9" id="KW-0479">Metal-binding</keyword>
<dbReference type="SUPFAM" id="SSF55447">
    <property type="entry name" value="CO dehydrogenase flavoprotein C-terminal domain-like"/>
    <property type="match status" value="1"/>
</dbReference>
<keyword evidence="18" id="KW-1185">Reference proteome</keyword>
<dbReference type="PANTHER" id="PTHR11908:SF132">
    <property type="entry name" value="ALDEHYDE OXIDASE 1-RELATED"/>
    <property type="match status" value="1"/>
</dbReference>
<protein>
    <recommendedName>
        <fullName evidence="19">FAD-binding PCMH-type domain-containing protein</fullName>
    </recommendedName>
</protein>
<evidence type="ECO:0000256" key="4">
    <source>
        <dbReference type="ARBA" id="ARBA00006849"/>
    </source>
</evidence>
<evidence type="ECO:0000313" key="18">
    <source>
        <dbReference type="Proteomes" id="UP001153292"/>
    </source>
</evidence>
<dbReference type="Gene3D" id="3.30.465.10">
    <property type="match status" value="1"/>
</dbReference>
<evidence type="ECO:0000256" key="3">
    <source>
        <dbReference type="ARBA" id="ARBA00004275"/>
    </source>
</evidence>
<dbReference type="SUPFAM" id="SSF56003">
    <property type="entry name" value="Molybdenum cofactor-binding domain"/>
    <property type="match status" value="1"/>
</dbReference>
<keyword evidence="7" id="KW-0285">Flavoprotein</keyword>
<name>A0ABN8AVG7_CHISP</name>
<evidence type="ECO:0000256" key="14">
    <source>
        <dbReference type="ARBA" id="ARBA00023140"/>
    </source>
</evidence>
<evidence type="ECO:0000256" key="13">
    <source>
        <dbReference type="ARBA" id="ARBA00023014"/>
    </source>
</evidence>
<evidence type="ECO:0008006" key="19">
    <source>
        <dbReference type="Google" id="ProtNLM"/>
    </source>
</evidence>
<dbReference type="InterPro" id="IPR005107">
    <property type="entry name" value="CO_DH_flav_C"/>
</dbReference>
<dbReference type="Gene3D" id="3.90.1170.50">
    <property type="entry name" value="Aldehyde oxidase/xanthine dehydrogenase, a/b hammerhead"/>
    <property type="match status" value="1"/>
</dbReference>
<evidence type="ECO:0000256" key="5">
    <source>
        <dbReference type="ARBA" id="ARBA00011738"/>
    </source>
</evidence>
<keyword evidence="11" id="KW-0560">Oxidoreductase</keyword>
<dbReference type="Gene3D" id="3.10.20.30">
    <property type="match status" value="1"/>
</dbReference>
<dbReference type="Proteomes" id="UP001153292">
    <property type="component" value="Chromosome 16"/>
</dbReference>
<dbReference type="Pfam" id="PF20256">
    <property type="entry name" value="MoCoBD_2"/>
    <property type="match status" value="1"/>
</dbReference>
<dbReference type="InterPro" id="IPR036010">
    <property type="entry name" value="2Fe-2S_ferredoxin-like_sf"/>
</dbReference>
<feature type="domain" description="2Fe-2S ferredoxin-type" evidence="15">
    <location>
        <begin position="2"/>
        <end position="85"/>
    </location>
</feature>
<dbReference type="PROSITE" id="PS51387">
    <property type="entry name" value="FAD_PCMH"/>
    <property type="match status" value="1"/>
</dbReference>
<dbReference type="InterPro" id="IPR037165">
    <property type="entry name" value="AldOxase/xan_DH_Mopterin-bd_sf"/>
</dbReference>
<dbReference type="PIRSF" id="PIRSF000127">
    <property type="entry name" value="Xanthine_DH"/>
    <property type="match status" value="1"/>
</dbReference>
<dbReference type="SMART" id="SM01092">
    <property type="entry name" value="CO_deh_flav_C"/>
    <property type="match status" value="1"/>
</dbReference>
<dbReference type="SMART" id="SM01008">
    <property type="entry name" value="Ald_Xan_dh_C"/>
    <property type="match status" value="1"/>
</dbReference>
<dbReference type="Pfam" id="PF03450">
    <property type="entry name" value="CO_deh_flav_C"/>
    <property type="match status" value="1"/>
</dbReference>